<proteinExistence type="predicted"/>
<feature type="transmembrane region" description="Helical" evidence="1">
    <location>
        <begin position="7"/>
        <end position="23"/>
    </location>
</feature>
<dbReference type="RefSeq" id="WP_075104985.1">
    <property type="nucleotide sequence ID" value="NZ_JADGKZ010000006.1"/>
</dbReference>
<dbReference type="EMBL" id="MSJM01000005">
    <property type="protein sequence ID" value="OLF47678.1"/>
    <property type="molecule type" value="Genomic_DNA"/>
</dbReference>
<gene>
    <name evidence="2" type="ORF">BU202_06505</name>
    <name evidence="3" type="ORF">E4T82_05785</name>
</gene>
<dbReference type="OrthoDB" id="2228554at2"/>
<evidence type="ECO:0000313" key="2">
    <source>
        <dbReference type="EMBL" id="OLF47678.1"/>
    </source>
</evidence>
<evidence type="ECO:0000313" key="3">
    <source>
        <dbReference type="EMBL" id="TFU97975.1"/>
    </source>
</evidence>
<organism evidence="2 4">
    <name type="scientific">Streptococcus cuniculi</name>
    <dbReference type="NCBI Taxonomy" id="1432788"/>
    <lineage>
        <taxon>Bacteria</taxon>
        <taxon>Bacillati</taxon>
        <taxon>Bacillota</taxon>
        <taxon>Bacilli</taxon>
        <taxon>Lactobacillales</taxon>
        <taxon>Streptococcaceae</taxon>
        <taxon>Streptococcus</taxon>
    </lineage>
</organism>
<keyword evidence="1" id="KW-1133">Transmembrane helix</keyword>
<evidence type="ECO:0000313" key="5">
    <source>
        <dbReference type="Proteomes" id="UP000297253"/>
    </source>
</evidence>
<reference evidence="2" key="2">
    <citation type="submission" date="2016-12" db="EMBL/GenBank/DDBJ databases">
        <authorList>
            <person name="Song W.-J."/>
            <person name="Kurnit D.M."/>
        </authorList>
    </citation>
    <scope>NUCLEOTIDE SEQUENCE [LARGE SCALE GENOMIC DNA]</scope>
    <source>
        <strain evidence="2">NED12-00049-6B</strain>
    </source>
</reference>
<dbReference type="AlphaFoldDB" id="A0A1Q8E7A3"/>
<sequence length="80" mass="9418">MKTKKAFWLMLLLVAVILFLLGLNTGYYLYNLVAIVLSFIVYRKGYDELFKEYDDSQKEKRETAEKIYAALRQGKKKGEE</sequence>
<keyword evidence="1" id="KW-0812">Transmembrane</keyword>
<protein>
    <submittedName>
        <fullName evidence="2">Uncharacterized protein</fullName>
    </submittedName>
</protein>
<dbReference type="STRING" id="1432788.BU202_06505"/>
<dbReference type="Proteomes" id="UP000297253">
    <property type="component" value="Unassembled WGS sequence"/>
</dbReference>
<evidence type="ECO:0000256" key="1">
    <source>
        <dbReference type="SAM" id="Phobius"/>
    </source>
</evidence>
<comment type="caution">
    <text evidence="2">The sequence shown here is derived from an EMBL/GenBank/DDBJ whole genome shotgun (WGS) entry which is preliminary data.</text>
</comment>
<reference evidence="3 5" key="3">
    <citation type="submission" date="2019-03" db="EMBL/GenBank/DDBJ databases">
        <title>Diversity of the mouse oral microbiome.</title>
        <authorList>
            <person name="Joseph S."/>
            <person name="Aduse-Opoku J."/>
            <person name="Curtis M."/>
            <person name="Wade W."/>
            <person name="Hashim A."/>
        </authorList>
    </citation>
    <scope>NUCLEOTIDE SEQUENCE [LARGE SCALE GENOMIC DNA]</scope>
    <source>
        <strain evidence="3 5">WM131</strain>
    </source>
</reference>
<keyword evidence="1" id="KW-0472">Membrane</keyword>
<dbReference type="EMBL" id="SPPD01000006">
    <property type="protein sequence ID" value="TFU97975.1"/>
    <property type="molecule type" value="Genomic_DNA"/>
</dbReference>
<evidence type="ECO:0000313" key="4">
    <source>
        <dbReference type="Proteomes" id="UP000186890"/>
    </source>
</evidence>
<name>A0A1Q8E7A3_9STRE</name>
<reference evidence="4" key="1">
    <citation type="submission" date="2016-12" db="EMBL/GenBank/DDBJ databases">
        <authorList>
            <person name="Gulvik C.A."/>
        </authorList>
    </citation>
    <scope>NUCLEOTIDE SEQUENCE [LARGE SCALE GENOMIC DNA]</scope>
    <source>
        <strain evidence="4">NED12-00049-6B</strain>
    </source>
</reference>
<keyword evidence="4" id="KW-1185">Reference proteome</keyword>
<dbReference type="Proteomes" id="UP000186890">
    <property type="component" value="Unassembled WGS sequence"/>
</dbReference>
<accession>A0A1Q8E7A3</accession>